<evidence type="ECO:0000256" key="1">
    <source>
        <dbReference type="ARBA" id="ARBA00004613"/>
    </source>
</evidence>
<dbReference type="GO" id="GO:0040008">
    <property type="term" value="P:regulation of growth"/>
    <property type="evidence" value="ECO:0007669"/>
    <property type="project" value="UniProtKB-ARBA"/>
</dbReference>
<dbReference type="PANTHER" id="PTHR34270">
    <property type="entry name" value="PROTEIN RALF-LIKE 15-RELATED"/>
    <property type="match status" value="1"/>
</dbReference>
<comment type="similarity">
    <text evidence="2">Belongs to the plant rapid alkalinization factor (RALF) family.</text>
</comment>
<keyword evidence="3" id="KW-0964">Secreted</keyword>
<evidence type="ECO:0000256" key="6">
    <source>
        <dbReference type="ARBA" id="ARBA00023157"/>
    </source>
</evidence>
<dbReference type="GO" id="GO:0005179">
    <property type="term" value="F:hormone activity"/>
    <property type="evidence" value="ECO:0007669"/>
    <property type="project" value="UniProtKB-KW"/>
</dbReference>
<evidence type="ECO:0000256" key="4">
    <source>
        <dbReference type="ARBA" id="ARBA00022702"/>
    </source>
</evidence>
<feature type="chain" id="PRO_5023878689" evidence="9">
    <location>
        <begin position="28"/>
        <end position="81"/>
    </location>
</feature>
<evidence type="ECO:0000256" key="8">
    <source>
        <dbReference type="SAM" id="MobiDB-lite"/>
    </source>
</evidence>
<dbReference type="Pfam" id="PF05498">
    <property type="entry name" value="RALF"/>
    <property type="match status" value="1"/>
</dbReference>
<dbReference type="AlphaFoldDB" id="A0A5H2XJH0"/>
<protein>
    <submittedName>
        <fullName evidence="10">Uncharacterized protein</fullName>
    </submittedName>
</protein>
<dbReference type="GO" id="GO:0005576">
    <property type="term" value="C:extracellular region"/>
    <property type="evidence" value="ECO:0007669"/>
    <property type="project" value="UniProtKB-SubCell"/>
</dbReference>
<keyword evidence="6" id="KW-1015">Disulfide bond</keyword>
<evidence type="ECO:0000256" key="9">
    <source>
        <dbReference type="SAM" id="SignalP"/>
    </source>
</evidence>
<evidence type="ECO:0000313" key="10">
    <source>
        <dbReference type="EMBL" id="BBN67189.1"/>
    </source>
</evidence>
<dbReference type="InterPro" id="IPR008801">
    <property type="entry name" value="RALF"/>
</dbReference>
<dbReference type="EMBL" id="AP020343">
    <property type="protein sequence ID" value="BBN67189.1"/>
    <property type="molecule type" value="Genomic_DNA"/>
</dbReference>
<evidence type="ECO:0000256" key="2">
    <source>
        <dbReference type="ARBA" id="ARBA00009178"/>
    </source>
</evidence>
<keyword evidence="4" id="KW-0372">Hormone</keyword>
<reference evidence="10" key="1">
    <citation type="journal article" date="2019" name="Science">
        <title>Mutation of a bHLH transcription factor allowed almond domestication.</title>
        <authorList>
            <person name="Sanchez-Perez R."/>
            <person name="Pavan S."/>
            <person name="Mazzeo R."/>
            <person name="Moldovan C."/>
            <person name="Aiese Cigliano R."/>
            <person name="Del Cueto J."/>
            <person name="Ricciardi F."/>
            <person name="Lotti C."/>
            <person name="Ricciardi L."/>
            <person name="Dicenta F."/>
            <person name="Lopez-Marques R.L."/>
            <person name="Lindberg Moller B."/>
        </authorList>
    </citation>
    <scope>NUCLEOTIDE SEQUENCE</scope>
</reference>
<evidence type="ECO:0000256" key="3">
    <source>
        <dbReference type="ARBA" id="ARBA00022525"/>
    </source>
</evidence>
<comment type="subcellular location">
    <subcellularLocation>
        <location evidence="1">Secreted</location>
    </subcellularLocation>
</comment>
<evidence type="ECO:0000256" key="5">
    <source>
        <dbReference type="ARBA" id="ARBA00022729"/>
    </source>
</evidence>
<comment type="function">
    <text evidence="7">Cell signaling peptide that may regulate plant stress, growth, and development. Mediates a rapid alkalinization of extracellular space by mediating a transient increase in the cytoplasmic Ca(2+) concentration leading to a calcium-dependent signaling events through a cell surface receptor and a concomitant activation of some intracellular mitogen-activated protein kinases.</text>
</comment>
<gene>
    <name evidence="10" type="ORF">Prudu_6S001600</name>
</gene>
<accession>A0A5H2XJH0</accession>
<evidence type="ECO:0000256" key="7">
    <source>
        <dbReference type="ARBA" id="ARBA00037228"/>
    </source>
</evidence>
<keyword evidence="5 9" id="KW-0732">Signal</keyword>
<organism evidence="10">
    <name type="scientific">Prunus dulcis</name>
    <name type="common">Almond</name>
    <name type="synonym">Amygdalus dulcis</name>
    <dbReference type="NCBI Taxonomy" id="3755"/>
    <lineage>
        <taxon>Eukaryota</taxon>
        <taxon>Viridiplantae</taxon>
        <taxon>Streptophyta</taxon>
        <taxon>Embryophyta</taxon>
        <taxon>Tracheophyta</taxon>
        <taxon>Spermatophyta</taxon>
        <taxon>Magnoliopsida</taxon>
        <taxon>eudicotyledons</taxon>
        <taxon>Gunneridae</taxon>
        <taxon>Pentapetalae</taxon>
        <taxon>rosids</taxon>
        <taxon>fabids</taxon>
        <taxon>Rosales</taxon>
        <taxon>Rosaceae</taxon>
        <taxon>Amygdaloideae</taxon>
        <taxon>Amygdaleae</taxon>
        <taxon>Prunus</taxon>
    </lineage>
</organism>
<feature type="region of interest" description="Disordered" evidence="8">
    <location>
        <begin position="43"/>
        <end position="66"/>
    </location>
</feature>
<dbReference type="PANTHER" id="PTHR34270:SF5">
    <property type="entry name" value="PROTEIN RALF-LIKE 10-RELATED"/>
    <property type="match status" value="1"/>
</dbReference>
<feature type="signal peptide" evidence="9">
    <location>
        <begin position="1"/>
        <end position="27"/>
    </location>
</feature>
<proteinExistence type="inferred from homology"/>
<sequence>MGISSMKTFILCLLIVGMVALNEGVEAGGTSINPGVLDPCLKPGGPHPGCSGPRGSNGERETANPYDRGCSKINQCRGQKG</sequence>
<name>A0A5H2XJH0_PRUDU</name>